<keyword evidence="2" id="KW-0067">ATP-binding</keyword>
<dbReference type="InterPro" id="IPR027417">
    <property type="entry name" value="P-loop_NTPase"/>
</dbReference>
<name>A0ABT8KGI5_9BACT</name>
<dbReference type="EMBL" id="JAUJEA010000001">
    <property type="protein sequence ID" value="MDN5199816.1"/>
    <property type="molecule type" value="Genomic_DNA"/>
</dbReference>
<dbReference type="InterPro" id="IPR051396">
    <property type="entry name" value="Bact_Antivir_Def_Nuclease"/>
</dbReference>
<dbReference type="PANTHER" id="PTHR43581:SF2">
    <property type="entry name" value="EXCINUCLEASE ATPASE SUBUNIT"/>
    <property type="match status" value="1"/>
</dbReference>
<dbReference type="Proteomes" id="UP001172082">
    <property type="component" value="Unassembled WGS sequence"/>
</dbReference>
<dbReference type="SUPFAM" id="SSF52540">
    <property type="entry name" value="P-loop containing nucleoside triphosphate hydrolases"/>
    <property type="match status" value="1"/>
</dbReference>
<dbReference type="RefSeq" id="WP_346749848.1">
    <property type="nucleotide sequence ID" value="NZ_JAUJEA010000001.1"/>
</dbReference>
<dbReference type="GO" id="GO:0005524">
    <property type="term" value="F:ATP binding"/>
    <property type="evidence" value="ECO:0007669"/>
    <property type="project" value="UniProtKB-KW"/>
</dbReference>
<evidence type="ECO:0000313" key="2">
    <source>
        <dbReference type="EMBL" id="MDN5199816.1"/>
    </source>
</evidence>
<gene>
    <name evidence="2" type="ORF">QQ008_00540</name>
</gene>
<feature type="domain" description="Endonuclease GajA/Old nuclease/RecF-like AAA" evidence="1">
    <location>
        <begin position="215"/>
        <end position="328"/>
    </location>
</feature>
<proteinExistence type="predicted"/>
<dbReference type="InterPro" id="IPR041685">
    <property type="entry name" value="AAA_GajA/Old/RecF-like"/>
</dbReference>
<reference evidence="2" key="1">
    <citation type="submission" date="2023-06" db="EMBL/GenBank/DDBJ databases">
        <title>Genomic of Parafulvivirga corallium.</title>
        <authorList>
            <person name="Wang G."/>
        </authorList>
    </citation>
    <scope>NUCLEOTIDE SEQUENCE</scope>
    <source>
        <strain evidence="2">BMA10</strain>
    </source>
</reference>
<protein>
    <submittedName>
        <fullName evidence="2">ATP-binding protein</fullName>
    </submittedName>
</protein>
<dbReference type="PANTHER" id="PTHR43581">
    <property type="entry name" value="ATP/GTP PHOSPHATASE"/>
    <property type="match status" value="1"/>
</dbReference>
<accession>A0ABT8KGI5</accession>
<sequence>MPKERIYIENFAGIKKLEMDFSDVNLIIGPQASGKSVTVKLLYFFKSFFNEILIEILNGKSKSDIDKGQKEKFIRYFPRESWPRSSFEIEYSINDSFLKVSKLPSAKNIVFTYSESVEGLIKDSQNYVKARPEESMKGFISEVVYSNELDDLIEQKISNQGLFDQLFVPAGRSFFSSFQSTIFSIIKQNIPLDPFLIEFGSYYENVRGRKIQKSKQKRNQGFYELVDEILCGEYIREKGKDFLFHNDERKVNLSHASSGQQEILPLLLVLNSFINNPTLGNGITLYIEEPEAHLFPIAQKRIVQLLARIINEGNCKFQIIVTTHSPYILTAFNNLVQAGKLKASKEISNDQLFKIIPEKEIINPNLVRAYSMKNGRKENIIDNENQLISQNILDSVSNEIAKEFGDLLDLEF</sequence>
<organism evidence="2 3">
    <name type="scientific">Splendidivirga corallicola</name>
    <dbReference type="NCBI Taxonomy" id="3051826"/>
    <lineage>
        <taxon>Bacteria</taxon>
        <taxon>Pseudomonadati</taxon>
        <taxon>Bacteroidota</taxon>
        <taxon>Cytophagia</taxon>
        <taxon>Cytophagales</taxon>
        <taxon>Splendidivirgaceae</taxon>
        <taxon>Splendidivirga</taxon>
    </lineage>
</organism>
<feature type="domain" description="Endonuclease GajA/Old nuclease/RecF-like AAA" evidence="1">
    <location>
        <begin position="4"/>
        <end position="118"/>
    </location>
</feature>
<keyword evidence="2" id="KW-0547">Nucleotide-binding</keyword>
<comment type="caution">
    <text evidence="2">The sequence shown here is derived from an EMBL/GenBank/DDBJ whole genome shotgun (WGS) entry which is preliminary data.</text>
</comment>
<keyword evidence="3" id="KW-1185">Reference proteome</keyword>
<dbReference type="Gene3D" id="3.40.50.300">
    <property type="entry name" value="P-loop containing nucleotide triphosphate hydrolases"/>
    <property type="match status" value="1"/>
</dbReference>
<evidence type="ECO:0000259" key="1">
    <source>
        <dbReference type="Pfam" id="PF13175"/>
    </source>
</evidence>
<dbReference type="Pfam" id="PF13175">
    <property type="entry name" value="AAA_15"/>
    <property type="match status" value="2"/>
</dbReference>
<evidence type="ECO:0000313" key="3">
    <source>
        <dbReference type="Proteomes" id="UP001172082"/>
    </source>
</evidence>